<feature type="compositionally biased region" description="Polar residues" evidence="1">
    <location>
        <begin position="219"/>
        <end position="235"/>
    </location>
</feature>
<dbReference type="EMBL" id="JABANM010028273">
    <property type="protein sequence ID" value="KAF4709981.1"/>
    <property type="molecule type" value="Genomic_DNA"/>
</dbReference>
<dbReference type="AlphaFoldDB" id="A0A7J6QP95"/>
<proteinExistence type="predicted"/>
<feature type="compositionally biased region" description="Polar residues" evidence="1">
    <location>
        <begin position="1"/>
        <end position="14"/>
    </location>
</feature>
<feature type="compositionally biased region" description="Low complexity" evidence="1">
    <location>
        <begin position="23"/>
        <end position="43"/>
    </location>
</feature>
<feature type="compositionally biased region" description="Basic residues" evidence="1">
    <location>
        <begin position="366"/>
        <end position="391"/>
    </location>
</feature>
<comment type="caution">
    <text evidence="2">The sequence shown here is derived from an EMBL/GenBank/DDBJ whole genome shotgun (WGS) entry which is preliminary data.</text>
</comment>
<evidence type="ECO:0000313" key="3">
    <source>
        <dbReference type="Proteomes" id="UP000574390"/>
    </source>
</evidence>
<protein>
    <recommendedName>
        <fullName evidence="4">Small proline-rich protein 3</fullName>
    </recommendedName>
</protein>
<feature type="compositionally biased region" description="Low complexity" evidence="1">
    <location>
        <begin position="279"/>
        <end position="289"/>
    </location>
</feature>
<gene>
    <name evidence="2" type="ORF">FOZ62_010500</name>
</gene>
<organism evidence="2 3">
    <name type="scientific">Perkinsus olseni</name>
    <name type="common">Perkinsus atlanticus</name>
    <dbReference type="NCBI Taxonomy" id="32597"/>
    <lineage>
        <taxon>Eukaryota</taxon>
        <taxon>Sar</taxon>
        <taxon>Alveolata</taxon>
        <taxon>Perkinsozoa</taxon>
        <taxon>Perkinsea</taxon>
        <taxon>Perkinsida</taxon>
        <taxon>Perkinsidae</taxon>
        <taxon>Perkinsus</taxon>
    </lineage>
</organism>
<feature type="compositionally biased region" description="Low complexity" evidence="1">
    <location>
        <begin position="85"/>
        <end position="99"/>
    </location>
</feature>
<feature type="compositionally biased region" description="Basic and acidic residues" evidence="1">
    <location>
        <begin position="251"/>
        <end position="264"/>
    </location>
</feature>
<reference evidence="2 3" key="1">
    <citation type="submission" date="2020-04" db="EMBL/GenBank/DDBJ databases">
        <title>Perkinsus olseni comparative genomics.</title>
        <authorList>
            <person name="Bogema D.R."/>
        </authorList>
    </citation>
    <scope>NUCLEOTIDE SEQUENCE [LARGE SCALE GENOMIC DNA]</scope>
    <source>
        <strain evidence="2">ATCC PRA-205</strain>
    </source>
</reference>
<evidence type="ECO:0008006" key="4">
    <source>
        <dbReference type="Google" id="ProtNLM"/>
    </source>
</evidence>
<feature type="region of interest" description="Disordered" evidence="1">
    <location>
        <begin position="321"/>
        <end position="391"/>
    </location>
</feature>
<feature type="region of interest" description="Disordered" evidence="1">
    <location>
        <begin position="186"/>
        <end position="301"/>
    </location>
</feature>
<feature type="compositionally biased region" description="Basic residues" evidence="1">
    <location>
        <begin position="336"/>
        <end position="345"/>
    </location>
</feature>
<dbReference type="Proteomes" id="UP000574390">
    <property type="component" value="Unassembled WGS sequence"/>
</dbReference>
<sequence length="391" mass="40722">MGNSCSSCFGSSKTPTPPPARSTKPTTFPAPQAAATAASVKPADVPEVAPVKEAPEGTSSKKPVEAVSEVTAASVAAVPSKNQEAESSPIPTPTTTAAPTPEPKPAPIAEETVVPEVVTKEGREGTNEPVVAEQTVESATVTTHVEAVKLEEAPVTITTDAAVSKVEEVPVTTTTDAAVSKVEEAPVTTTTDAAVSKVEEAPVATTTDAAVSKVEEAPVTTTPEKQTAAVSTASPESAEDVESAPQPPIVEKTEVKVEAEKDTTGEVPSTAAEAEHPATEAAGSTTTTSEPEKTERLMEALVQNIQRKQAEQQIRQLFYNQVQTQQRAQDKEAKNKSGKKHHHPKNGSGESEGSPERSATATVGHSSKRGKQSQKERRARQKAAKAAKRVL</sequence>
<accession>A0A7J6QP95</accession>
<evidence type="ECO:0000313" key="2">
    <source>
        <dbReference type="EMBL" id="KAF4709981.1"/>
    </source>
</evidence>
<name>A0A7J6QP95_PEROL</name>
<feature type="compositionally biased region" description="Low complexity" evidence="1">
    <location>
        <begin position="107"/>
        <end position="117"/>
    </location>
</feature>
<feature type="compositionally biased region" description="Low complexity" evidence="1">
    <location>
        <begin position="65"/>
        <end position="78"/>
    </location>
</feature>
<feature type="region of interest" description="Disordered" evidence="1">
    <location>
        <begin position="1"/>
        <end position="131"/>
    </location>
</feature>
<evidence type="ECO:0000256" key="1">
    <source>
        <dbReference type="SAM" id="MobiDB-lite"/>
    </source>
</evidence>